<gene>
    <name evidence="1" type="ORF">PVK06_040353</name>
</gene>
<comment type="caution">
    <text evidence="1">The sequence shown here is derived from an EMBL/GenBank/DDBJ whole genome shotgun (WGS) entry which is preliminary data.</text>
</comment>
<organism evidence="1 2">
    <name type="scientific">Gossypium arboreum</name>
    <name type="common">Tree cotton</name>
    <name type="synonym">Gossypium nanking</name>
    <dbReference type="NCBI Taxonomy" id="29729"/>
    <lineage>
        <taxon>Eukaryota</taxon>
        <taxon>Viridiplantae</taxon>
        <taxon>Streptophyta</taxon>
        <taxon>Embryophyta</taxon>
        <taxon>Tracheophyta</taxon>
        <taxon>Spermatophyta</taxon>
        <taxon>Magnoliopsida</taxon>
        <taxon>eudicotyledons</taxon>
        <taxon>Gunneridae</taxon>
        <taxon>Pentapetalae</taxon>
        <taxon>rosids</taxon>
        <taxon>malvids</taxon>
        <taxon>Malvales</taxon>
        <taxon>Malvaceae</taxon>
        <taxon>Malvoideae</taxon>
        <taxon>Gossypium</taxon>
    </lineage>
</organism>
<reference evidence="1 2" key="1">
    <citation type="submission" date="2023-03" db="EMBL/GenBank/DDBJ databases">
        <title>WGS of Gossypium arboreum.</title>
        <authorList>
            <person name="Yu D."/>
        </authorList>
    </citation>
    <scope>NUCLEOTIDE SEQUENCE [LARGE SCALE GENOMIC DNA]</scope>
    <source>
        <tissue evidence="1">Leaf</tissue>
    </source>
</reference>
<evidence type="ECO:0000313" key="2">
    <source>
        <dbReference type="Proteomes" id="UP001358586"/>
    </source>
</evidence>
<name>A0ABR0N591_GOSAR</name>
<accession>A0ABR0N591</accession>
<proteinExistence type="predicted"/>
<sequence>MNYQAGSSSNPGDNPTNLVVPDLDNVVEIEKVRVELPKQLEDQCRWLEENFKEMENTDYYVGIDAKDLSLVLDLVLPPNFKTLKFEKYNGTSCLEAHITMFCR</sequence>
<evidence type="ECO:0000313" key="1">
    <source>
        <dbReference type="EMBL" id="KAK5785737.1"/>
    </source>
</evidence>
<dbReference type="EMBL" id="JARKNE010000011">
    <property type="protein sequence ID" value="KAK5785737.1"/>
    <property type="molecule type" value="Genomic_DNA"/>
</dbReference>
<dbReference type="Proteomes" id="UP001358586">
    <property type="component" value="Chromosome 11"/>
</dbReference>
<keyword evidence="2" id="KW-1185">Reference proteome</keyword>
<protein>
    <submittedName>
        <fullName evidence="1">Uncharacterized protein</fullName>
    </submittedName>
</protein>